<dbReference type="CDD" id="cd00093">
    <property type="entry name" value="HTH_XRE"/>
    <property type="match status" value="2"/>
</dbReference>
<proteinExistence type="predicted"/>
<dbReference type="GO" id="GO:0003677">
    <property type="term" value="F:DNA binding"/>
    <property type="evidence" value="ECO:0007669"/>
    <property type="project" value="InterPro"/>
</dbReference>
<gene>
    <name evidence="1" type="ORF">DW021_14260</name>
</gene>
<sequence length="155" mass="18683">MYFKENIKFLRELLQMSQKAFDKLIFPFYAEDTFVTYKLENGKYRNPLPFLITIANHFHISLDKLIFTLITEDDIDKIFPMRKLDYFYLNFNRLKKYKNLTFNDIAQQTGISIYTIINYSRSYKYYFIKLDNLYSISRIFGSSLDDLLSRDTTSN</sequence>
<dbReference type="AlphaFoldDB" id="A0A415L6L7"/>
<dbReference type="InterPro" id="IPR010982">
    <property type="entry name" value="Lambda_DNA-bd_dom_sf"/>
</dbReference>
<dbReference type="InterPro" id="IPR001387">
    <property type="entry name" value="Cro/C1-type_HTH"/>
</dbReference>
<dbReference type="Proteomes" id="UP000285897">
    <property type="component" value="Unassembled WGS sequence"/>
</dbReference>
<protein>
    <submittedName>
        <fullName evidence="1">Transcriptional regulator</fullName>
    </submittedName>
</protein>
<evidence type="ECO:0000313" key="1">
    <source>
        <dbReference type="EMBL" id="RHL44181.1"/>
    </source>
</evidence>
<name>A0A415L6L7_9FIRM</name>
<dbReference type="Gene3D" id="1.10.260.40">
    <property type="entry name" value="lambda repressor-like DNA-binding domains"/>
    <property type="match status" value="2"/>
</dbReference>
<accession>A0A415L6L7</accession>
<dbReference type="RefSeq" id="WP_118393348.1">
    <property type="nucleotide sequence ID" value="NZ_QROS01000013.1"/>
</dbReference>
<evidence type="ECO:0000313" key="2">
    <source>
        <dbReference type="Proteomes" id="UP000285897"/>
    </source>
</evidence>
<organism evidence="1 2">
    <name type="scientific">Blautia obeum</name>
    <dbReference type="NCBI Taxonomy" id="40520"/>
    <lineage>
        <taxon>Bacteria</taxon>
        <taxon>Bacillati</taxon>
        <taxon>Bacillota</taxon>
        <taxon>Clostridia</taxon>
        <taxon>Lachnospirales</taxon>
        <taxon>Lachnospiraceae</taxon>
        <taxon>Blautia</taxon>
    </lineage>
</organism>
<dbReference type="EMBL" id="QROS01000013">
    <property type="protein sequence ID" value="RHL44181.1"/>
    <property type="molecule type" value="Genomic_DNA"/>
</dbReference>
<comment type="caution">
    <text evidence="1">The sequence shown here is derived from an EMBL/GenBank/DDBJ whole genome shotgun (WGS) entry which is preliminary data.</text>
</comment>
<reference evidence="1 2" key="1">
    <citation type="submission" date="2018-08" db="EMBL/GenBank/DDBJ databases">
        <title>A genome reference for cultivated species of the human gut microbiota.</title>
        <authorList>
            <person name="Zou Y."/>
            <person name="Xue W."/>
            <person name="Luo G."/>
        </authorList>
    </citation>
    <scope>NUCLEOTIDE SEQUENCE [LARGE SCALE GENOMIC DNA]</scope>
    <source>
        <strain evidence="1 2">AF37-6AC</strain>
    </source>
</reference>
<dbReference type="SUPFAM" id="SSF47413">
    <property type="entry name" value="lambda repressor-like DNA-binding domains"/>
    <property type="match status" value="2"/>
</dbReference>